<keyword evidence="2" id="KW-1185">Reference proteome</keyword>
<organism evidence="1 2">
    <name type="scientific">Leptidea sinapis</name>
    <dbReference type="NCBI Taxonomy" id="189913"/>
    <lineage>
        <taxon>Eukaryota</taxon>
        <taxon>Metazoa</taxon>
        <taxon>Ecdysozoa</taxon>
        <taxon>Arthropoda</taxon>
        <taxon>Hexapoda</taxon>
        <taxon>Insecta</taxon>
        <taxon>Pterygota</taxon>
        <taxon>Neoptera</taxon>
        <taxon>Endopterygota</taxon>
        <taxon>Lepidoptera</taxon>
        <taxon>Glossata</taxon>
        <taxon>Ditrysia</taxon>
        <taxon>Papilionoidea</taxon>
        <taxon>Pieridae</taxon>
        <taxon>Dismorphiinae</taxon>
        <taxon>Leptidea</taxon>
    </lineage>
</organism>
<protein>
    <submittedName>
        <fullName evidence="1">Uncharacterized protein</fullName>
    </submittedName>
</protein>
<proteinExistence type="predicted"/>
<name>A0A5E4Q9X3_9NEOP</name>
<reference evidence="1 2" key="1">
    <citation type="submission" date="2017-07" db="EMBL/GenBank/DDBJ databases">
        <authorList>
            <person name="Talla V."/>
            <person name="Backstrom N."/>
        </authorList>
    </citation>
    <scope>NUCLEOTIDE SEQUENCE [LARGE SCALE GENOMIC DNA]</scope>
</reference>
<evidence type="ECO:0000313" key="1">
    <source>
        <dbReference type="EMBL" id="VVC93940.1"/>
    </source>
</evidence>
<dbReference type="EMBL" id="FZQP02001837">
    <property type="protein sequence ID" value="VVC93940.1"/>
    <property type="molecule type" value="Genomic_DNA"/>
</dbReference>
<dbReference type="Proteomes" id="UP000324832">
    <property type="component" value="Unassembled WGS sequence"/>
</dbReference>
<accession>A0A5E4Q9X3</accession>
<evidence type="ECO:0000313" key="2">
    <source>
        <dbReference type="Proteomes" id="UP000324832"/>
    </source>
</evidence>
<feature type="non-terminal residue" evidence="1">
    <location>
        <position position="1"/>
    </location>
</feature>
<gene>
    <name evidence="1" type="ORF">LSINAPIS_LOCUS6032</name>
</gene>
<feature type="non-terminal residue" evidence="1">
    <location>
        <position position="174"/>
    </location>
</feature>
<dbReference type="AlphaFoldDB" id="A0A5E4Q9X3"/>
<sequence>IVHIFNVLLNSKEKEDQVATVRQKCLNCFKGPNLIKTMVALVCIGVLVQQKYNLYSHPRYTSTWREFNFSHIPLDQLWKEITYDQDECTNRHVWHEVGKDVGCSGPWMESNLPYCDNFEDMRLLISSYITKHEEHQHEGCPRICRALLYNAFVTDRQKDYIWDNQAKSTSTLTT</sequence>